<organism evidence="12 13">
    <name type="scientific">Microtus ochrogaster</name>
    <name type="common">Prairie vole</name>
    <dbReference type="NCBI Taxonomy" id="79684"/>
    <lineage>
        <taxon>Eukaryota</taxon>
        <taxon>Metazoa</taxon>
        <taxon>Chordata</taxon>
        <taxon>Craniata</taxon>
        <taxon>Vertebrata</taxon>
        <taxon>Euteleostomi</taxon>
        <taxon>Mammalia</taxon>
        <taxon>Eutheria</taxon>
        <taxon>Euarchontoglires</taxon>
        <taxon>Glires</taxon>
        <taxon>Rodentia</taxon>
        <taxon>Myomorpha</taxon>
        <taxon>Muroidea</taxon>
        <taxon>Cricetidae</taxon>
        <taxon>Arvicolinae</taxon>
        <taxon>Microtus</taxon>
    </lineage>
</organism>
<evidence type="ECO:0000313" key="12">
    <source>
        <dbReference type="Proteomes" id="UP000694915"/>
    </source>
</evidence>
<evidence type="ECO:0000256" key="9">
    <source>
        <dbReference type="ARBA" id="ARBA00023242"/>
    </source>
</evidence>
<keyword evidence="8" id="KW-0234">DNA repair</keyword>
<dbReference type="Pfam" id="PF10376">
    <property type="entry name" value="Mei5"/>
    <property type="match status" value="1"/>
</dbReference>
<evidence type="ECO:0000256" key="3">
    <source>
        <dbReference type="ARBA" id="ARBA00014688"/>
    </source>
</evidence>
<evidence type="ECO:0000256" key="1">
    <source>
        <dbReference type="ARBA" id="ARBA00004123"/>
    </source>
</evidence>
<dbReference type="Proteomes" id="UP000694915">
    <property type="component" value="Chromosome 8"/>
</dbReference>
<evidence type="ECO:0000313" key="13">
    <source>
        <dbReference type="RefSeq" id="XP_026637158.1"/>
    </source>
</evidence>
<evidence type="ECO:0000256" key="4">
    <source>
        <dbReference type="ARBA" id="ARBA00022763"/>
    </source>
</evidence>
<feature type="compositionally biased region" description="Polar residues" evidence="11">
    <location>
        <begin position="160"/>
        <end position="179"/>
    </location>
</feature>
<proteinExistence type="inferred from homology"/>
<keyword evidence="7" id="KW-0804">Transcription</keyword>
<keyword evidence="12" id="KW-1185">Reference proteome</keyword>
<keyword evidence="9" id="KW-0539">Nucleus</keyword>
<dbReference type="InterPro" id="IPR018468">
    <property type="entry name" value="SFR1/Mei5"/>
</dbReference>
<feature type="compositionally biased region" description="Low complexity" evidence="11">
    <location>
        <begin position="128"/>
        <end position="147"/>
    </location>
</feature>
<evidence type="ECO:0000256" key="5">
    <source>
        <dbReference type="ARBA" id="ARBA00023015"/>
    </source>
</evidence>
<dbReference type="RefSeq" id="XP_026637158.1">
    <property type="nucleotide sequence ID" value="XM_026781357.1"/>
</dbReference>
<evidence type="ECO:0000256" key="8">
    <source>
        <dbReference type="ARBA" id="ARBA00023204"/>
    </source>
</evidence>
<protein>
    <recommendedName>
        <fullName evidence="3">Swi5-dependent recombination DNA repair protein 1 homolog</fullName>
    </recommendedName>
    <alternativeName>
        <fullName evidence="10">Meiosis protein 5 homolog</fullName>
    </alternativeName>
</protein>
<sequence length="393" mass="42988">MAEKEGNQEFASKMESPSDSASAKMESPSDSASAKMERPSDSASAKMESPSNSTSTKMESPSDSASTMMESPSNSTSTKMESPSDSSSIKMESPSDSSSTKVESASDSASTKMESESDSTLTKMEIPSDSSSTKMESTSDSTSTKMESPSDCTSIKMEVSSDSASTKMESASDSASTLPDTLEKRETPSSSQTNSSGKQPMSGTLKERLKKTRASSHSFCSVVKRLKVENEENDETVPEPGVSSKGKSCSEVQESVKHIDSESEKDSSESKNTCKSKSPDTGSPGALQNDSVSESTKERLREEKAKLTKQVQEKEELLRRLKLVKMYRIKNNLAELEMLIKKWRRCSQRLLYELQSVMSEDDEKLSITELIDYYGVDENVVHYNRSEEEFTGV</sequence>
<accession>A0ABM1U596</accession>
<dbReference type="PANTHER" id="PTHR28643">
    <property type="entry name" value="SWI5-DEPENDENT RECOMBINATION DNA REPAIR PROTEIN 1 HOMOLOG"/>
    <property type="match status" value="1"/>
</dbReference>
<comment type="similarity">
    <text evidence="2">Belongs to the SFR1/MEI5 family.</text>
</comment>
<feature type="compositionally biased region" description="Polar residues" evidence="11">
    <location>
        <begin position="188"/>
        <end position="202"/>
    </location>
</feature>
<feature type="region of interest" description="Disordered" evidence="11">
    <location>
        <begin position="1"/>
        <end position="307"/>
    </location>
</feature>
<evidence type="ECO:0000256" key="2">
    <source>
        <dbReference type="ARBA" id="ARBA00008729"/>
    </source>
</evidence>
<keyword evidence="4" id="KW-0227">DNA damage</keyword>
<dbReference type="Gene3D" id="6.10.140.1020">
    <property type="match status" value="1"/>
</dbReference>
<evidence type="ECO:0000256" key="11">
    <source>
        <dbReference type="SAM" id="MobiDB-lite"/>
    </source>
</evidence>
<evidence type="ECO:0000256" key="6">
    <source>
        <dbReference type="ARBA" id="ARBA00023054"/>
    </source>
</evidence>
<dbReference type="InterPro" id="IPR042429">
    <property type="entry name" value="SFR1"/>
</dbReference>
<keyword evidence="6" id="KW-0175">Coiled coil</keyword>
<reference evidence="13" key="1">
    <citation type="submission" date="2025-08" db="UniProtKB">
        <authorList>
            <consortium name="RefSeq"/>
        </authorList>
    </citation>
    <scope>IDENTIFICATION</scope>
</reference>
<feature type="compositionally biased region" description="Basic and acidic residues" evidence="11">
    <location>
        <begin position="254"/>
        <end position="269"/>
    </location>
</feature>
<feature type="compositionally biased region" description="Polar residues" evidence="11">
    <location>
        <begin position="273"/>
        <end position="294"/>
    </location>
</feature>
<feature type="compositionally biased region" description="Polar residues" evidence="11">
    <location>
        <begin position="49"/>
        <end position="122"/>
    </location>
</feature>
<gene>
    <name evidence="13" type="primary">Sfr1</name>
</gene>
<dbReference type="GeneID" id="101990239"/>
<dbReference type="PANTHER" id="PTHR28643:SF1">
    <property type="entry name" value="SWI5-DEPENDENT RECOMBINATION DNA REPAIR PROTEIN 1 HOMOLOG"/>
    <property type="match status" value="1"/>
</dbReference>
<comment type="subcellular location">
    <subcellularLocation>
        <location evidence="1">Nucleus</location>
    </subcellularLocation>
</comment>
<evidence type="ECO:0000256" key="7">
    <source>
        <dbReference type="ARBA" id="ARBA00023163"/>
    </source>
</evidence>
<name>A0ABM1U596_MICOH</name>
<feature type="compositionally biased region" description="Basic and acidic residues" evidence="11">
    <location>
        <begin position="295"/>
        <end position="307"/>
    </location>
</feature>
<keyword evidence="5" id="KW-0805">Transcription regulation</keyword>
<evidence type="ECO:0000256" key="10">
    <source>
        <dbReference type="ARBA" id="ARBA00033234"/>
    </source>
</evidence>